<gene>
    <name evidence="1" type="ORF">C8F04DRAFT_1180164</name>
</gene>
<sequence>MAKAPLSSTPGEVTLTILLFDGLGSIAFEDWEEVSQNEGMLALKEICYFYDHLPDSLTRLERLSLKTPPAAYRFRTRRVGCYQRGLSIPWYATCKGLVFILQASITEHSTRPPDAVLFTRASDEERRRSMVEYIQQYENKRSVGPLAFCTNSQVKAEQNFRSRVWKDLREELGREPIRSEISTWTREKKKASKAKGKKRALAIKRPPSFKIQSKCLQERCGGKAGALLLKSQASRLLGVKGVEIGDINVDSDMGAEENSVGDIDENESVEIWRAWLILRRMAPDGR</sequence>
<evidence type="ECO:0000313" key="2">
    <source>
        <dbReference type="Proteomes" id="UP001218188"/>
    </source>
</evidence>
<protein>
    <submittedName>
        <fullName evidence="1">Uncharacterized protein</fullName>
    </submittedName>
</protein>
<organism evidence="1 2">
    <name type="scientific">Mycena alexandri</name>
    <dbReference type="NCBI Taxonomy" id="1745969"/>
    <lineage>
        <taxon>Eukaryota</taxon>
        <taxon>Fungi</taxon>
        <taxon>Dikarya</taxon>
        <taxon>Basidiomycota</taxon>
        <taxon>Agaricomycotina</taxon>
        <taxon>Agaricomycetes</taxon>
        <taxon>Agaricomycetidae</taxon>
        <taxon>Agaricales</taxon>
        <taxon>Marasmiineae</taxon>
        <taxon>Mycenaceae</taxon>
        <taxon>Mycena</taxon>
    </lineage>
</organism>
<keyword evidence="2" id="KW-1185">Reference proteome</keyword>
<dbReference type="AlphaFoldDB" id="A0AAD6X653"/>
<dbReference type="Proteomes" id="UP001218188">
    <property type="component" value="Unassembled WGS sequence"/>
</dbReference>
<dbReference type="EMBL" id="JARJCM010000034">
    <property type="protein sequence ID" value="KAJ7038062.1"/>
    <property type="molecule type" value="Genomic_DNA"/>
</dbReference>
<proteinExistence type="predicted"/>
<accession>A0AAD6X653</accession>
<name>A0AAD6X653_9AGAR</name>
<comment type="caution">
    <text evidence="1">The sequence shown here is derived from an EMBL/GenBank/DDBJ whole genome shotgun (WGS) entry which is preliminary data.</text>
</comment>
<evidence type="ECO:0000313" key="1">
    <source>
        <dbReference type="EMBL" id="KAJ7038062.1"/>
    </source>
</evidence>
<reference evidence="1" key="1">
    <citation type="submission" date="2023-03" db="EMBL/GenBank/DDBJ databases">
        <title>Massive genome expansion in bonnet fungi (Mycena s.s.) driven by repeated elements and novel gene families across ecological guilds.</title>
        <authorList>
            <consortium name="Lawrence Berkeley National Laboratory"/>
            <person name="Harder C.B."/>
            <person name="Miyauchi S."/>
            <person name="Viragh M."/>
            <person name="Kuo A."/>
            <person name="Thoen E."/>
            <person name="Andreopoulos B."/>
            <person name="Lu D."/>
            <person name="Skrede I."/>
            <person name="Drula E."/>
            <person name="Henrissat B."/>
            <person name="Morin E."/>
            <person name="Kohler A."/>
            <person name="Barry K."/>
            <person name="LaButti K."/>
            <person name="Morin E."/>
            <person name="Salamov A."/>
            <person name="Lipzen A."/>
            <person name="Mereny Z."/>
            <person name="Hegedus B."/>
            <person name="Baldrian P."/>
            <person name="Stursova M."/>
            <person name="Weitz H."/>
            <person name="Taylor A."/>
            <person name="Grigoriev I.V."/>
            <person name="Nagy L.G."/>
            <person name="Martin F."/>
            <person name="Kauserud H."/>
        </authorList>
    </citation>
    <scope>NUCLEOTIDE SEQUENCE</scope>
    <source>
        <strain evidence="1">CBHHK200</strain>
    </source>
</reference>